<sequence length="296" mass="32267">MGQNASAPAPAPTAAVNPHAGATGAPPPSCPMHTAAPPPVAQCPIPHDPDALNPHNNMPILNQNRAPGQIMDLPTNRSVSSIPRAAGSTYGPTGPAAGADTAAGKWEYPSPQQFYNALVRKGWETPEEHVETMVHIHNFLNEEAWLEVLRWEAKREGGPEEAADLQLVKFQGRPGQLSPKARLFQFAGWLLPSRFEYVITLTLPALNTHAIGMGVCSVQPPFDRHDWIVRRPKTQEEVRYVIDYYGGESDENGQPVFNLDVRPALDNFDSIKMRISAATSEAWSTFRQGNTGAPQS</sequence>
<dbReference type="Proteomes" id="UP000602905">
    <property type="component" value="Unassembled WGS sequence"/>
</dbReference>
<evidence type="ECO:0000256" key="8">
    <source>
        <dbReference type="ARBA" id="ARBA00023136"/>
    </source>
</evidence>
<comment type="catalytic activity">
    <reaction evidence="10">
        <text>holo-[cytochrome c] = apo-[cytochrome c] + heme b</text>
        <dbReference type="Rhea" id="RHEA:22648"/>
        <dbReference type="Rhea" id="RHEA-COMP:10725"/>
        <dbReference type="Rhea" id="RHEA-COMP:10726"/>
        <dbReference type="ChEBI" id="CHEBI:29950"/>
        <dbReference type="ChEBI" id="CHEBI:60344"/>
        <dbReference type="ChEBI" id="CHEBI:83739"/>
        <dbReference type="EC" id="4.4.1.17"/>
    </reaction>
</comment>
<dbReference type="GO" id="GO:0046872">
    <property type="term" value="F:metal ion binding"/>
    <property type="evidence" value="ECO:0007669"/>
    <property type="project" value="UniProtKB-KW"/>
</dbReference>
<dbReference type="EC" id="4.4.1.17" evidence="10"/>
<feature type="region of interest" description="Disordered" evidence="11">
    <location>
        <begin position="1"/>
        <end position="71"/>
    </location>
</feature>
<comment type="subcellular location">
    <subcellularLocation>
        <location evidence="1 10">Mitochondrion inner membrane</location>
    </subcellularLocation>
</comment>
<evidence type="ECO:0000256" key="5">
    <source>
        <dbReference type="ARBA" id="ARBA00022792"/>
    </source>
</evidence>
<evidence type="ECO:0000313" key="12">
    <source>
        <dbReference type="EMBL" id="KAF8705352.1"/>
    </source>
</evidence>
<dbReference type="InterPro" id="IPR000511">
    <property type="entry name" value="Holocyt_c/c1_synthase"/>
</dbReference>
<gene>
    <name evidence="12" type="ORF">RHS03_05366</name>
</gene>
<evidence type="ECO:0000256" key="3">
    <source>
        <dbReference type="ARBA" id="ARBA00022617"/>
    </source>
</evidence>
<name>A0A8H7HTQ3_9AGAM</name>
<dbReference type="PANTHER" id="PTHR12743">
    <property type="entry name" value="CYTOCHROME C1 HEME LYASE"/>
    <property type="match status" value="1"/>
</dbReference>
<keyword evidence="7 10" id="KW-0496">Mitochondrion</keyword>
<evidence type="ECO:0000256" key="2">
    <source>
        <dbReference type="ARBA" id="ARBA00007255"/>
    </source>
</evidence>
<dbReference type="AlphaFoldDB" id="A0A8H7HTQ3"/>
<evidence type="ECO:0000256" key="1">
    <source>
        <dbReference type="ARBA" id="ARBA00004273"/>
    </source>
</evidence>
<keyword evidence="5 10" id="KW-0999">Mitochondrion inner membrane</keyword>
<comment type="similarity">
    <text evidence="2 10">Belongs to the cytochrome c-type heme lyase family.</text>
</comment>
<keyword evidence="8 10" id="KW-0472">Membrane</keyword>
<dbReference type="GO" id="GO:0004408">
    <property type="term" value="F:holocytochrome-c synthase activity"/>
    <property type="evidence" value="ECO:0007669"/>
    <property type="project" value="UniProtKB-EC"/>
</dbReference>
<protein>
    <recommendedName>
        <fullName evidence="10">Holocytochrome c-type synthase</fullName>
        <ecNumber evidence="10">4.4.1.17</ecNumber>
    </recommendedName>
</protein>
<feature type="compositionally biased region" description="Low complexity" evidence="11">
    <location>
        <begin position="1"/>
        <end position="20"/>
    </location>
</feature>
<dbReference type="PROSITE" id="PS00822">
    <property type="entry name" value="CYTO_HEME_LYASE_2"/>
    <property type="match status" value="1"/>
</dbReference>
<comment type="function">
    <text evidence="10">Lyase that catalyzes the covalent linking of the heme group to the cytochrome C apoprotein to produce the mature functional cytochrome.</text>
</comment>
<reference evidence="12" key="1">
    <citation type="submission" date="2020-09" db="EMBL/GenBank/DDBJ databases">
        <title>Comparative genome analyses of four rice-infecting Rhizoctonia solani isolates reveal extensive enrichment of homogalacturonan modification genes.</title>
        <authorList>
            <person name="Lee D.-Y."/>
            <person name="Jeon J."/>
            <person name="Kim K.-T."/>
            <person name="Cheong K."/>
            <person name="Song H."/>
            <person name="Choi G."/>
            <person name="Ko J."/>
            <person name="Opiyo S.O."/>
            <person name="Zuo S."/>
            <person name="Madhav S."/>
            <person name="Lee Y.-H."/>
            <person name="Wang G.-L."/>
        </authorList>
    </citation>
    <scope>NUCLEOTIDE SEQUENCE</scope>
    <source>
        <strain evidence="12">AG1-IA WGL</strain>
    </source>
</reference>
<accession>A0A8H7HTQ3</accession>
<dbReference type="GO" id="GO:0005743">
    <property type="term" value="C:mitochondrial inner membrane"/>
    <property type="evidence" value="ECO:0007669"/>
    <property type="project" value="UniProtKB-SubCell"/>
</dbReference>
<keyword evidence="9 10" id="KW-0456">Lyase</keyword>
<evidence type="ECO:0000256" key="6">
    <source>
        <dbReference type="ARBA" id="ARBA00023004"/>
    </source>
</evidence>
<keyword evidence="4 10" id="KW-0479">Metal-binding</keyword>
<keyword evidence="6 10" id="KW-0408">Iron</keyword>
<evidence type="ECO:0000256" key="10">
    <source>
        <dbReference type="RuleBase" id="RU363130"/>
    </source>
</evidence>
<evidence type="ECO:0000256" key="7">
    <source>
        <dbReference type="ARBA" id="ARBA00023128"/>
    </source>
</evidence>
<comment type="caution">
    <text evidence="12">The sequence shown here is derived from an EMBL/GenBank/DDBJ whole genome shotgun (WGS) entry which is preliminary data.</text>
</comment>
<dbReference type="Pfam" id="PF01265">
    <property type="entry name" value="Cyto_heme_lyase"/>
    <property type="match status" value="2"/>
</dbReference>
<dbReference type="PANTHER" id="PTHR12743:SF3">
    <property type="entry name" value="HOLOCYTOCHROME-C SYNTHASE"/>
    <property type="match status" value="1"/>
</dbReference>
<dbReference type="EMBL" id="JACYCD010000053">
    <property type="protein sequence ID" value="KAF8705352.1"/>
    <property type="molecule type" value="Genomic_DNA"/>
</dbReference>
<proteinExistence type="inferred from homology"/>
<evidence type="ECO:0000256" key="9">
    <source>
        <dbReference type="ARBA" id="ARBA00023239"/>
    </source>
</evidence>
<organism evidence="12 13">
    <name type="scientific">Rhizoctonia solani</name>
    <dbReference type="NCBI Taxonomy" id="456999"/>
    <lineage>
        <taxon>Eukaryota</taxon>
        <taxon>Fungi</taxon>
        <taxon>Dikarya</taxon>
        <taxon>Basidiomycota</taxon>
        <taxon>Agaricomycotina</taxon>
        <taxon>Agaricomycetes</taxon>
        <taxon>Cantharellales</taxon>
        <taxon>Ceratobasidiaceae</taxon>
        <taxon>Rhizoctonia</taxon>
    </lineage>
</organism>
<evidence type="ECO:0000256" key="4">
    <source>
        <dbReference type="ARBA" id="ARBA00022723"/>
    </source>
</evidence>
<keyword evidence="3 10" id="KW-0349">Heme</keyword>
<feature type="compositionally biased region" description="Polar residues" evidence="11">
    <location>
        <begin position="54"/>
        <end position="66"/>
    </location>
</feature>
<evidence type="ECO:0000313" key="13">
    <source>
        <dbReference type="Proteomes" id="UP000602905"/>
    </source>
</evidence>
<feature type="non-terminal residue" evidence="12">
    <location>
        <position position="296"/>
    </location>
</feature>
<dbReference type="OrthoDB" id="4243at2759"/>
<evidence type="ECO:0000256" key="11">
    <source>
        <dbReference type="SAM" id="MobiDB-lite"/>
    </source>
</evidence>
<feature type="compositionally biased region" description="Pro residues" evidence="11">
    <location>
        <begin position="25"/>
        <end position="41"/>
    </location>
</feature>